<accession>A0ABX1MQZ8</accession>
<dbReference type="PANTHER" id="PTHR11236">
    <property type="entry name" value="AMINOBENZOATE/ANTHRANILATE SYNTHASE"/>
    <property type="match status" value="1"/>
</dbReference>
<dbReference type="Pfam" id="PF00425">
    <property type="entry name" value="Chorismate_bind"/>
    <property type="match status" value="1"/>
</dbReference>
<keyword evidence="2" id="KW-0808">Transferase</keyword>
<organism evidence="2 3">
    <name type="scientific">Aromatoleum petrolei</name>
    <dbReference type="NCBI Taxonomy" id="76116"/>
    <lineage>
        <taxon>Bacteria</taxon>
        <taxon>Pseudomonadati</taxon>
        <taxon>Pseudomonadota</taxon>
        <taxon>Betaproteobacteria</taxon>
        <taxon>Rhodocyclales</taxon>
        <taxon>Rhodocyclaceae</taxon>
        <taxon>Aromatoleum</taxon>
    </lineage>
</organism>
<reference evidence="2 3" key="1">
    <citation type="submission" date="2019-12" db="EMBL/GenBank/DDBJ databases">
        <title>Comparative genomics gives insights into the taxonomy of the Azoarcus-Aromatoleum group and reveals separate origins of nif in the plant-associated Azoarcus and non-plant-associated Aromatoleum sub-groups.</title>
        <authorList>
            <person name="Lafos M."/>
            <person name="Maluk M."/>
            <person name="Batista M."/>
            <person name="Junghare M."/>
            <person name="Carmona M."/>
            <person name="Faoro H."/>
            <person name="Cruz L.M."/>
            <person name="Battistoni F."/>
            <person name="De Souza E."/>
            <person name="Pedrosa F."/>
            <person name="Chen W.-M."/>
            <person name="Poole P.S."/>
            <person name="Dixon R.A."/>
            <person name="James E.K."/>
        </authorList>
    </citation>
    <scope>NUCLEOTIDE SEQUENCE [LARGE SCALE GENOMIC DNA]</scope>
    <source>
        <strain evidence="2 3">ToN1</strain>
    </source>
</reference>
<dbReference type="RefSeq" id="WP_169206434.1">
    <property type="nucleotide sequence ID" value="NZ_CP059560.1"/>
</dbReference>
<dbReference type="NCBIfam" id="TIGR00553">
    <property type="entry name" value="pabB"/>
    <property type="match status" value="1"/>
</dbReference>
<dbReference type="InterPro" id="IPR019999">
    <property type="entry name" value="Anth_synth_I-like"/>
</dbReference>
<protein>
    <submittedName>
        <fullName evidence="2">Aminodeoxychorismate synthase component I</fullName>
        <ecNumber evidence="2">2.6.1.85</ecNumber>
    </submittedName>
</protein>
<dbReference type="InterPro" id="IPR015890">
    <property type="entry name" value="Chorismate_C"/>
</dbReference>
<evidence type="ECO:0000313" key="3">
    <source>
        <dbReference type="Proteomes" id="UP000652074"/>
    </source>
</evidence>
<keyword evidence="3" id="KW-1185">Reference proteome</keyword>
<evidence type="ECO:0000313" key="2">
    <source>
        <dbReference type="EMBL" id="NMF89053.1"/>
    </source>
</evidence>
<sequence>MTSLRFDFPADATGVDAPLHFAAPREQLVAREPQDVRAVLARADVLARAGAWVAGFVCYEAGSAFDPAFRFRQRPALPLAWFGVFDGPADTVEPPRAAARCDDWQPGVERDRYDVDIGRILDHIRAGDVYQINHTIRLHGRYDGDHRALYEHLRAGQPTGYCALLDLGRHRILSLSPELFFRRDGERLISKPMKGTLARGSNAEQDARHAEVLAASEKNRAENLMIVDLIRNDMSRVARPHSVRVPHLFSVETYPTVFQMTSTVAAELRPEADLADIFAALFPCGSITGAPKIKAMEIIAGLEAEPRGIYCGAIGLLKPGGDAIFNVAIRTLALDGLTGRAEYGVGGGITADSVAHDEYEEMRAKARILRCAA</sequence>
<keyword evidence="2" id="KW-0032">Aminotransferase</keyword>
<dbReference type="GO" id="GO:0046820">
    <property type="term" value="F:4-amino-4-deoxychorismate synthase activity"/>
    <property type="evidence" value="ECO:0007669"/>
    <property type="project" value="UniProtKB-EC"/>
</dbReference>
<evidence type="ECO:0000259" key="1">
    <source>
        <dbReference type="Pfam" id="PF00425"/>
    </source>
</evidence>
<dbReference type="PRINTS" id="PR00095">
    <property type="entry name" value="ANTSNTHASEI"/>
</dbReference>
<name>A0ABX1MQZ8_9RHOO</name>
<proteinExistence type="predicted"/>
<dbReference type="Gene3D" id="3.60.120.10">
    <property type="entry name" value="Anthranilate synthase"/>
    <property type="match status" value="1"/>
</dbReference>
<feature type="domain" description="Chorismate-utilising enzyme C-terminal" evidence="1">
    <location>
        <begin position="110"/>
        <end position="365"/>
    </location>
</feature>
<comment type="caution">
    <text evidence="2">The sequence shown here is derived from an EMBL/GenBank/DDBJ whole genome shotgun (WGS) entry which is preliminary data.</text>
</comment>
<gene>
    <name evidence="2" type="primary">pabB</name>
    <name evidence="2" type="ORF">GPA26_11265</name>
</gene>
<dbReference type="Proteomes" id="UP000652074">
    <property type="component" value="Unassembled WGS sequence"/>
</dbReference>
<dbReference type="EMBL" id="WTVR01000019">
    <property type="protein sequence ID" value="NMF89053.1"/>
    <property type="molecule type" value="Genomic_DNA"/>
</dbReference>
<dbReference type="InterPro" id="IPR005801">
    <property type="entry name" value="ADC_synthase"/>
</dbReference>
<dbReference type="SUPFAM" id="SSF56322">
    <property type="entry name" value="ADC synthase"/>
    <property type="match status" value="1"/>
</dbReference>
<dbReference type="PANTHER" id="PTHR11236:SF50">
    <property type="entry name" value="AMINODEOXYCHORISMATE SYNTHASE COMPONENT 1"/>
    <property type="match status" value="1"/>
</dbReference>
<dbReference type="InterPro" id="IPR005802">
    <property type="entry name" value="ADC_synth_comp_1"/>
</dbReference>
<dbReference type="EC" id="2.6.1.85" evidence="2"/>